<reference evidence="11 12" key="1">
    <citation type="submission" date="2019-09" db="EMBL/GenBank/DDBJ databases">
        <title>YIM 48816 draft genome.</title>
        <authorList>
            <person name="Jiang L."/>
        </authorList>
    </citation>
    <scope>NUCLEOTIDE SEQUENCE [LARGE SCALE GENOMIC DNA]</scope>
    <source>
        <strain evidence="11 12">YIM 48816</strain>
    </source>
</reference>
<evidence type="ECO:0000256" key="7">
    <source>
        <dbReference type="ARBA" id="ARBA00023303"/>
    </source>
</evidence>
<gene>
    <name evidence="11" type="ORF">F6X53_13060</name>
</gene>
<dbReference type="RefSeq" id="WP_151000460.1">
    <property type="nucleotide sequence ID" value="NZ_BPQY01000004.1"/>
</dbReference>
<keyword evidence="2" id="KW-0813">Transport</keyword>
<sequence>MVRTKRSRARPLRFRRSVVRDLRNRIRFALVGLLILVGLHVASMVAFEHLSLGEAIWLTFTTITTTGYGDFSAKTTAGRAATIVLIYLSGIFLLTQAAGAFFEFRILRRERKRRGEWRWDMQDHIVFVNAPADEPGDYLRRLLDQLHRSHAHFATTPSLILTEAFPDGLPPDLEDDPLIVQLKGRFDDPAALEAAGVDQAQVLVVLAENEGDRLSDSRTFDIIHRLRERGITARIIAECVDDVNRERLKRAGASAIVRPLRGYPEMIVRAIVAPGTEWIIERLFSSEGDECLRFDVKVSGLAWSRIVQTILEANMGTPVGYADALGLPHSNPPPHTSVTAQALFVLVDETQKPNNAVLQRLLLGAQRQHGTEPAALPPA</sequence>
<dbReference type="Proteomes" id="UP000474159">
    <property type="component" value="Unassembled WGS sequence"/>
</dbReference>
<evidence type="ECO:0000256" key="4">
    <source>
        <dbReference type="ARBA" id="ARBA00022989"/>
    </source>
</evidence>
<evidence type="ECO:0000256" key="1">
    <source>
        <dbReference type="ARBA" id="ARBA00004651"/>
    </source>
</evidence>
<evidence type="ECO:0000313" key="11">
    <source>
        <dbReference type="EMBL" id="KAB1078928.1"/>
    </source>
</evidence>
<keyword evidence="7 11" id="KW-0407">Ion channel</keyword>
<dbReference type="Gene3D" id="1.10.287.70">
    <property type="match status" value="1"/>
</dbReference>
<dbReference type="InterPro" id="IPR003280">
    <property type="entry name" value="2pore_dom_K_chnl"/>
</dbReference>
<dbReference type="EMBL" id="VZZK01000011">
    <property type="protein sequence ID" value="KAB1078928.1"/>
    <property type="molecule type" value="Genomic_DNA"/>
</dbReference>
<protein>
    <submittedName>
        <fullName evidence="11">Potassium channel protein</fullName>
    </submittedName>
</protein>
<keyword evidence="3 8" id="KW-0812">Transmembrane</keyword>
<keyword evidence="5" id="KW-0406">Ion transport</keyword>
<keyword evidence="12" id="KW-1185">Reference proteome</keyword>
<evidence type="ECO:0000256" key="3">
    <source>
        <dbReference type="ARBA" id="ARBA00022692"/>
    </source>
</evidence>
<comment type="caution">
    <text evidence="11">The sequence shown here is derived from an EMBL/GenBank/DDBJ whole genome shotgun (WGS) entry which is preliminary data.</text>
</comment>
<proteinExistence type="predicted"/>
<dbReference type="InterPro" id="IPR050721">
    <property type="entry name" value="Trk_Ktr_HKT_K-transport"/>
</dbReference>
<feature type="domain" description="RCK N-terminal" evidence="9">
    <location>
        <begin position="183"/>
        <end position="259"/>
    </location>
</feature>
<keyword evidence="4 8" id="KW-1133">Transmembrane helix</keyword>
<dbReference type="Gene3D" id="3.40.50.720">
    <property type="entry name" value="NAD(P)-binding Rossmann-like Domain"/>
    <property type="match status" value="1"/>
</dbReference>
<dbReference type="SUPFAM" id="SSF81324">
    <property type="entry name" value="Voltage-gated potassium channels"/>
    <property type="match status" value="1"/>
</dbReference>
<dbReference type="PRINTS" id="PR01333">
    <property type="entry name" value="2POREKCHANEL"/>
</dbReference>
<dbReference type="PANTHER" id="PTHR43833">
    <property type="entry name" value="POTASSIUM CHANNEL PROTEIN 2-RELATED-RELATED"/>
    <property type="match status" value="1"/>
</dbReference>
<dbReference type="SUPFAM" id="SSF51735">
    <property type="entry name" value="NAD(P)-binding Rossmann-fold domains"/>
    <property type="match status" value="1"/>
</dbReference>
<feature type="transmembrane region" description="Helical" evidence="8">
    <location>
        <begin position="80"/>
        <end position="104"/>
    </location>
</feature>
<evidence type="ECO:0000259" key="9">
    <source>
        <dbReference type="Pfam" id="PF02254"/>
    </source>
</evidence>
<dbReference type="AlphaFoldDB" id="A0A6L3T675"/>
<keyword evidence="6 8" id="KW-0472">Membrane</keyword>
<dbReference type="GO" id="GO:0005267">
    <property type="term" value="F:potassium channel activity"/>
    <property type="evidence" value="ECO:0007669"/>
    <property type="project" value="InterPro"/>
</dbReference>
<dbReference type="Pfam" id="PF07885">
    <property type="entry name" value="Ion_trans_2"/>
    <property type="match status" value="1"/>
</dbReference>
<feature type="domain" description="Potassium channel" evidence="10">
    <location>
        <begin position="39"/>
        <end position="103"/>
    </location>
</feature>
<dbReference type="InterPro" id="IPR003148">
    <property type="entry name" value="RCK_N"/>
</dbReference>
<dbReference type="InterPro" id="IPR036291">
    <property type="entry name" value="NAD(P)-bd_dom_sf"/>
</dbReference>
<evidence type="ECO:0000256" key="8">
    <source>
        <dbReference type="SAM" id="Phobius"/>
    </source>
</evidence>
<dbReference type="OrthoDB" id="9813518at2"/>
<evidence type="ECO:0000256" key="5">
    <source>
        <dbReference type="ARBA" id="ARBA00023065"/>
    </source>
</evidence>
<dbReference type="Pfam" id="PF02254">
    <property type="entry name" value="TrkA_N"/>
    <property type="match status" value="1"/>
</dbReference>
<dbReference type="InterPro" id="IPR013099">
    <property type="entry name" value="K_chnl_dom"/>
</dbReference>
<dbReference type="PANTHER" id="PTHR43833:SF9">
    <property type="entry name" value="POTASSIUM CHANNEL PROTEIN YUGO-RELATED"/>
    <property type="match status" value="1"/>
</dbReference>
<evidence type="ECO:0000313" key="12">
    <source>
        <dbReference type="Proteomes" id="UP000474159"/>
    </source>
</evidence>
<dbReference type="GO" id="GO:0005886">
    <property type="term" value="C:plasma membrane"/>
    <property type="evidence" value="ECO:0007669"/>
    <property type="project" value="UniProtKB-SubCell"/>
</dbReference>
<comment type="subcellular location">
    <subcellularLocation>
        <location evidence="1">Cell membrane</location>
        <topology evidence="1">Multi-pass membrane protein</topology>
    </subcellularLocation>
</comment>
<evidence type="ECO:0000259" key="10">
    <source>
        <dbReference type="Pfam" id="PF07885"/>
    </source>
</evidence>
<name>A0A6L3T675_9HYPH</name>
<organism evidence="11 12">
    <name type="scientific">Methylobacterium soli</name>
    <dbReference type="NCBI Taxonomy" id="553447"/>
    <lineage>
        <taxon>Bacteria</taxon>
        <taxon>Pseudomonadati</taxon>
        <taxon>Pseudomonadota</taxon>
        <taxon>Alphaproteobacteria</taxon>
        <taxon>Hyphomicrobiales</taxon>
        <taxon>Methylobacteriaceae</taxon>
        <taxon>Methylobacterium</taxon>
    </lineage>
</organism>
<evidence type="ECO:0000256" key="2">
    <source>
        <dbReference type="ARBA" id="ARBA00022448"/>
    </source>
</evidence>
<accession>A0A6L3T675</accession>
<evidence type="ECO:0000256" key="6">
    <source>
        <dbReference type="ARBA" id="ARBA00023136"/>
    </source>
</evidence>